<organism evidence="3 4">
    <name type="scientific">Stylophora pistillata</name>
    <name type="common">Smooth cauliflower coral</name>
    <dbReference type="NCBI Taxonomy" id="50429"/>
    <lineage>
        <taxon>Eukaryota</taxon>
        <taxon>Metazoa</taxon>
        <taxon>Cnidaria</taxon>
        <taxon>Anthozoa</taxon>
        <taxon>Hexacorallia</taxon>
        <taxon>Scleractinia</taxon>
        <taxon>Astrocoeniina</taxon>
        <taxon>Pocilloporidae</taxon>
        <taxon>Stylophora</taxon>
    </lineage>
</organism>
<gene>
    <name evidence="3" type="ORF">AWC38_SpisGene4400</name>
</gene>
<keyword evidence="3" id="KW-0430">Lectin</keyword>
<accession>A0A2B4SLP0</accession>
<evidence type="ECO:0000256" key="1">
    <source>
        <dbReference type="SAM" id="SignalP"/>
    </source>
</evidence>
<evidence type="ECO:0000313" key="3">
    <source>
        <dbReference type="EMBL" id="PFX30811.1"/>
    </source>
</evidence>
<dbReference type="OrthoDB" id="1100386at2759"/>
<comment type="caution">
    <text evidence="3">The sequence shown here is derived from an EMBL/GenBank/DDBJ whole genome shotgun (WGS) entry which is preliminary data.</text>
</comment>
<dbReference type="Gene3D" id="2.60.120.740">
    <property type="match status" value="2"/>
</dbReference>
<dbReference type="PANTHER" id="PTHR46780">
    <property type="entry name" value="PROTEIN EVA-1"/>
    <property type="match status" value="1"/>
</dbReference>
<sequence>MVGLLALSLLAVAFADAVERRVCEHKQMTIDCRGLDINILRASYGRTQQNICGRGRSTNCHAGSSMSVARYECQGQTRCTLHAKNEAFGDPCVGTFKYLEVKYECVEKTVLCAENKLLRICEGRSQQISCPAPKKIDIISANYGRLTGRHLCWGRVRTTNCGAAGSIDKVRSKCQGRQSCSLQATNGQFGDPCVGTKKYLEIRYRCDW</sequence>
<protein>
    <submittedName>
        <fullName evidence="3">L-rhamnose-binding lectin CSL3</fullName>
    </submittedName>
</protein>
<dbReference type="GO" id="GO:0030246">
    <property type="term" value="F:carbohydrate binding"/>
    <property type="evidence" value="ECO:0007669"/>
    <property type="project" value="UniProtKB-KW"/>
</dbReference>
<dbReference type="PROSITE" id="PS50228">
    <property type="entry name" value="SUEL_LECTIN"/>
    <property type="match status" value="2"/>
</dbReference>
<name>A0A2B4SLP0_STYPI</name>
<keyword evidence="1" id="KW-0732">Signal</keyword>
<dbReference type="Proteomes" id="UP000225706">
    <property type="component" value="Unassembled WGS sequence"/>
</dbReference>
<reference evidence="4" key="1">
    <citation type="journal article" date="2017" name="bioRxiv">
        <title>Comparative analysis of the genomes of Stylophora pistillata and Acropora digitifera provides evidence for extensive differences between species of corals.</title>
        <authorList>
            <person name="Voolstra C.R."/>
            <person name="Li Y."/>
            <person name="Liew Y.J."/>
            <person name="Baumgarten S."/>
            <person name="Zoccola D."/>
            <person name="Flot J.-F."/>
            <person name="Tambutte S."/>
            <person name="Allemand D."/>
            <person name="Aranda M."/>
        </authorList>
    </citation>
    <scope>NUCLEOTIDE SEQUENCE [LARGE SCALE GENOMIC DNA]</scope>
</reference>
<dbReference type="InterPro" id="IPR000922">
    <property type="entry name" value="Lectin_gal-bd_dom"/>
</dbReference>
<dbReference type="Pfam" id="PF02140">
    <property type="entry name" value="SUEL_Lectin"/>
    <property type="match status" value="2"/>
</dbReference>
<keyword evidence="4" id="KW-1185">Reference proteome</keyword>
<proteinExistence type="predicted"/>
<feature type="domain" description="SUEL-type lectin" evidence="2">
    <location>
        <begin position="22"/>
        <end position="106"/>
    </location>
</feature>
<evidence type="ECO:0000259" key="2">
    <source>
        <dbReference type="PROSITE" id="PS50228"/>
    </source>
</evidence>
<dbReference type="InterPro" id="IPR043159">
    <property type="entry name" value="Lectin_gal-bd_sf"/>
</dbReference>
<evidence type="ECO:0000313" key="4">
    <source>
        <dbReference type="Proteomes" id="UP000225706"/>
    </source>
</evidence>
<feature type="signal peptide" evidence="1">
    <location>
        <begin position="1"/>
        <end position="17"/>
    </location>
</feature>
<dbReference type="CDD" id="cd22827">
    <property type="entry name" value="Gal_Rha_Lectin_SUL-I-like"/>
    <property type="match status" value="2"/>
</dbReference>
<dbReference type="AlphaFoldDB" id="A0A2B4SLP0"/>
<dbReference type="FunFam" id="2.60.120.740:FF:000001">
    <property type="entry name" value="Adhesion G protein-coupled receptor L2"/>
    <property type="match status" value="2"/>
</dbReference>
<feature type="domain" description="SUEL-type lectin" evidence="2">
    <location>
        <begin position="120"/>
        <end position="207"/>
    </location>
</feature>
<dbReference type="EMBL" id="LSMT01000045">
    <property type="protein sequence ID" value="PFX30811.1"/>
    <property type="molecule type" value="Genomic_DNA"/>
</dbReference>
<feature type="chain" id="PRO_5012021603" evidence="1">
    <location>
        <begin position="18"/>
        <end position="208"/>
    </location>
</feature>